<proteinExistence type="predicted"/>
<name>A0A9X4MHM5_9BACT</name>
<gene>
    <name evidence="1" type="ORF">OLX77_07600</name>
</gene>
<organism evidence="1 2">
    <name type="scientific">Thiovibrio frasassiensis</name>
    <dbReference type="NCBI Taxonomy" id="2984131"/>
    <lineage>
        <taxon>Bacteria</taxon>
        <taxon>Pseudomonadati</taxon>
        <taxon>Thermodesulfobacteriota</taxon>
        <taxon>Desulfobulbia</taxon>
        <taxon>Desulfobulbales</taxon>
        <taxon>Thiovibrionaceae</taxon>
        <taxon>Thiovibrio</taxon>
    </lineage>
</organism>
<evidence type="ECO:0000313" key="1">
    <source>
        <dbReference type="EMBL" id="MDG4476020.1"/>
    </source>
</evidence>
<dbReference type="EMBL" id="JAPHEH010000001">
    <property type="protein sequence ID" value="MDG4476020.1"/>
    <property type="molecule type" value="Genomic_DNA"/>
</dbReference>
<keyword evidence="2" id="KW-1185">Reference proteome</keyword>
<comment type="caution">
    <text evidence="1">The sequence shown here is derived from an EMBL/GenBank/DDBJ whole genome shotgun (WGS) entry which is preliminary data.</text>
</comment>
<reference evidence="1" key="2">
    <citation type="submission" date="2022-10" db="EMBL/GenBank/DDBJ databases">
        <authorList>
            <person name="Aronson H.S."/>
        </authorList>
    </citation>
    <scope>NUCLEOTIDE SEQUENCE</scope>
    <source>
        <strain evidence="1">RS19-109</strain>
    </source>
</reference>
<protein>
    <submittedName>
        <fullName evidence="1">Inorganic pyrophosphatase Ppa</fullName>
    </submittedName>
</protein>
<dbReference type="Proteomes" id="UP001154240">
    <property type="component" value="Unassembled WGS sequence"/>
</dbReference>
<reference evidence="1" key="1">
    <citation type="journal article" date="2022" name="bioRxiv">
        <title>Thiovibrio frasassiensisgen. nov., sp. nov., an autotrophic, elemental sulfur disproportionating bacterium isolated from sulfidic karst sediment, and proposal of Thiovibrionaceae fam. nov.</title>
        <authorList>
            <person name="Aronson H."/>
            <person name="Thomas C."/>
            <person name="Bhattacharyya M."/>
            <person name="Eckstein S."/>
            <person name="Jensen S."/>
            <person name="Barco R."/>
            <person name="Macalady J."/>
            <person name="Amend J."/>
        </authorList>
    </citation>
    <scope>NUCLEOTIDE SEQUENCE</scope>
    <source>
        <strain evidence="1">RS19-109</strain>
    </source>
</reference>
<dbReference type="RefSeq" id="WP_307632989.1">
    <property type="nucleotide sequence ID" value="NZ_JAPHEH010000001.1"/>
</dbReference>
<sequence>MPLANFPQAVVCFELQVYHRPSDEKQLRDTHIAFSGAPQKHPTNPKKILLVVDPYSDNTFYYEFNTQDISYVEELANLVTMDGEVIPMARLWIKKKSIAIRSTPFVVESTRP</sequence>
<accession>A0A9X4MHM5</accession>
<dbReference type="AlphaFoldDB" id="A0A9X4MHM5"/>
<evidence type="ECO:0000313" key="2">
    <source>
        <dbReference type="Proteomes" id="UP001154240"/>
    </source>
</evidence>